<dbReference type="Proteomes" id="UP000538147">
    <property type="component" value="Unassembled WGS sequence"/>
</dbReference>
<dbReference type="AlphaFoldDB" id="A0A841L2A6"/>
<evidence type="ECO:0000259" key="1">
    <source>
        <dbReference type="Pfam" id="PF07589"/>
    </source>
</evidence>
<keyword evidence="3" id="KW-1185">Reference proteome</keyword>
<feature type="domain" description="Ice-binding protein C-terminal" evidence="1">
    <location>
        <begin position="131"/>
        <end position="155"/>
    </location>
</feature>
<comment type="caution">
    <text evidence="2">The sequence shown here is derived from an EMBL/GenBank/DDBJ whole genome shotgun (WGS) entry which is preliminary data.</text>
</comment>
<dbReference type="Pfam" id="PF07589">
    <property type="entry name" value="PEP-CTERM"/>
    <property type="match status" value="1"/>
</dbReference>
<dbReference type="NCBIfam" id="TIGR02595">
    <property type="entry name" value="PEP_CTERM"/>
    <property type="match status" value="1"/>
</dbReference>
<sequence length="163" mass="16718">MALVATTIPQGAQAVPLLFTLEGSRNASFTLDSMPAPSSFTSLQTNFTNVSGTFNGVETTASLINFGRSDGIFSAAALNIQAPGLGFTQFVGPVIFGGTTQNPTFAPGTFTLNSLVSGRSVLTISAIAAGAVPEPASWAMLIAGFGLVGASMRRRNSLRLVSN</sequence>
<accession>A0A841L2A6</accession>
<proteinExistence type="predicted"/>
<reference evidence="2 3" key="1">
    <citation type="submission" date="2020-08" db="EMBL/GenBank/DDBJ databases">
        <title>Genomic Encyclopedia of Type Strains, Phase IV (KMG-IV): sequencing the most valuable type-strain genomes for metagenomic binning, comparative biology and taxonomic classification.</title>
        <authorList>
            <person name="Goeker M."/>
        </authorList>
    </citation>
    <scope>NUCLEOTIDE SEQUENCE [LARGE SCALE GENOMIC DNA]</scope>
    <source>
        <strain evidence="2 3">DSM 102189</strain>
    </source>
</reference>
<dbReference type="InterPro" id="IPR013424">
    <property type="entry name" value="Ice-binding_C"/>
</dbReference>
<organism evidence="2 3">
    <name type="scientific">Polymorphobacter multimanifer</name>
    <dbReference type="NCBI Taxonomy" id="1070431"/>
    <lineage>
        <taxon>Bacteria</taxon>
        <taxon>Pseudomonadati</taxon>
        <taxon>Pseudomonadota</taxon>
        <taxon>Alphaproteobacteria</taxon>
        <taxon>Sphingomonadales</taxon>
        <taxon>Sphingosinicellaceae</taxon>
        <taxon>Polymorphobacter</taxon>
    </lineage>
</organism>
<evidence type="ECO:0000313" key="2">
    <source>
        <dbReference type="EMBL" id="MBB6226446.1"/>
    </source>
</evidence>
<protein>
    <recommendedName>
        <fullName evidence="1">Ice-binding protein C-terminal domain-containing protein</fullName>
    </recommendedName>
</protein>
<gene>
    <name evidence="2" type="ORF">FHS79_000600</name>
</gene>
<evidence type="ECO:0000313" key="3">
    <source>
        <dbReference type="Proteomes" id="UP000538147"/>
    </source>
</evidence>
<dbReference type="EMBL" id="JACIIV010000003">
    <property type="protein sequence ID" value="MBB6226446.1"/>
    <property type="molecule type" value="Genomic_DNA"/>
</dbReference>
<dbReference type="NCBIfam" id="NF035944">
    <property type="entry name" value="PEPxxWA-CTERM"/>
    <property type="match status" value="1"/>
</dbReference>
<name>A0A841L2A6_9SPHN</name>